<comment type="subcellular location">
    <subcellularLocation>
        <location evidence="3">Cytoplasm</location>
    </subcellularLocation>
    <subcellularLocation>
        <location evidence="2">Mitochondrion</location>
    </subcellularLocation>
    <subcellularLocation>
        <location evidence="1">Nucleus</location>
    </subcellularLocation>
</comment>
<dbReference type="GO" id="GO:0035529">
    <property type="term" value="F:NADH pyrophosphatase activity"/>
    <property type="evidence" value="ECO:0007669"/>
    <property type="project" value="TreeGrafter"/>
</dbReference>
<dbReference type="PROSITE" id="PS00893">
    <property type="entry name" value="NUDIX_BOX"/>
    <property type="match status" value="1"/>
</dbReference>
<evidence type="ECO:0000313" key="13">
    <source>
        <dbReference type="Proteomes" id="UP000030746"/>
    </source>
</evidence>
<evidence type="ECO:0000256" key="9">
    <source>
        <dbReference type="ARBA" id="ARBA00057091"/>
    </source>
</evidence>
<dbReference type="PANTHER" id="PTHR13994:SF46">
    <property type="entry name" value="NUCLEOSIDE DIPHOSPHATE-LINKED MOIETY X MOTIF 6"/>
    <property type="match status" value="1"/>
</dbReference>
<evidence type="ECO:0000256" key="1">
    <source>
        <dbReference type="ARBA" id="ARBA00004123"/>
    </source>
</evidence>
<dbReference type="PROSITE" id="PS51462">
    <property type="entry name" value="NUDIX"/>
    <property type="match status" value="1"/>
</dbReference>
<dbReference type="AlphaFoldDB" id="V4AS28"/>
<dbReference type="InterPro" id="IPR020084">
    <property type="entry name" value="NUDIX_hydrolase_CS"/>
</dbReference>
<evidence type="ECO:0000256" key="4">
    <source>
        <dbReference type="ARBA" id="ARBA00005582"/>
    </source>
</evidence>
<keyword evidence="13" id="KW-1185">Reference proteome</keyword>
<keyword evidence="5" id="KW-0963">Cytoplasm</keyword>
<reference evidence="12 13" key="1">
    <citation type="journal article" date="2013" name="Nature">
        <title>Insights into bilaterian evolution from three spiralian genomes.</title>
        <authorList>
            <person name="Simakov O."/>
            <person name="Marletaz F."/>
            <person name="Cho S.J."/>
            <person name="Edsinger-Gonzales E."/>
            <person name="Havlak P."/>
            <person name="Hellsten U."/>
            <person name="Kuo D.H."/>
            <person name="Larsson T."/>
            <person name="Lv J."/>
            <person name="Arendt D."/>
            <person name="Savage R."/>
            <person name="Osoegawa K."/>
            <person name="de Jong P."/>
            <person name="Grimwood J."/>
            <person name="Chapman J.A."/>
            <person name="Shapiro H."/>
            <person name="Aerts A."/>
            <person name="Otillar R.P."/>
            <person name="Terry A.Y."/>
            <person name="Boore J.L."/>
            <person name="Grigoriev I.V."/>
            <person name="Lindberg D.R."/>
            <person name="Seaver E.C."/>
            <person name="Weisblat D.A."/>
            <person name="Putnam N.H."/>
            <person name="Rokhsar D.S."/>
        </authorList>
    </citation>
    <scope>NUCLEOTIDE SEQUENCE [LARGE SCALE GENOMIC DNA]</scope>
</reference>
<evidence type="ECO:0000313" key="12">
    <source>
        <dbReference type="EMBL" id="ESP00063.1"/>
    </source>
</evidence>
<evidence type="ECO:0000259" key="11">
    <source>
        <dbReference type="PROSITE" id="PS51462"/>
    </source>
</evidence>
<dbReference type="GO" id="GO:0005739">
    <property type="term" value="C:mitochondrion"/>
    <property type="evidence" value="ECO:0007669"/>
    <property type="project" value="UniProtKB-SubCell"/>
</dbReference>
<organism evidence="12 13">
    <name type="scientific">Lottia gigantea</name>
    <name type="common">Giant owl limpet</name>
    <dbReference type="NCBI Taxonomy" id="225164"/>
    <lineage>
        <taxon>Eukaryota</taxon>
        <taxon>Metazoa</taxon>
        <taxon>Spiralia</taxon>
        <taxon>Lophotrochozoa</taxon>
        <taxon>Mollusca</taxon>
        <taxon>Gastropoda</taxon>
        <taxon>Patellogastropoda</taxon>
        <taxon>Lottioidea</taxon>
        <taxon>Lottiidae</taxon>
        <taxon>Lottia</taxon>
    </lineage>
</organism>
<dbReference type="GO" id="GO:0051287">
    <property type="term" value="F:NAD binding"/>
    <property type="evidence" value="ECO:0007669"/>
    <property type="project" value="TreeGrafter"/>
</dbReference>
<dbReference type="InterPro" id="IPR015797">
    <property type="entry name" value="NUDIX_hydrolase-like_dom_sf"/>
</dbReference>
<dbReference type="Gene3D" id="3.40.630.30">
    <property type="match status" value="1"/>
</dbReference>
<dbReference type="Proteomes" id="UP000030746">
    <property type="component" value="Unassembled WGS sequence"/>
</dbReference>
<name>V4AS28_LOTGI</name>
<evidence type="ECO:0000256" key="10">
    <source>
        <dbReference type="ARBA" id="ARBA00068898"/>
    </source>
</evidence>
<dbReference type="RefSeq" id="XP_009049254.1">
    <property type="nucleotide sequence ID" value="XM_009051006.1"/>
</dbReference>
<dbReference type="EMBL" id="KB200869">
    <property type="protein sequence ID" value="ESP00063.1"/>
    <property type="molecule type" value="Genomic_DNA"/>
</dbReference>
<dbReference type="GO" id="GO:0005634">
    <property type="term" value="C:nucleus"/>
    <property type="evidence" value="ECO:0007669"/>
    <property type="project" value="UniProtKB-SubCell"/>
</dbReference>
<dbReference type="InterPro" id="IPR003293">
    <property type="entry name" value="Nudix_hydrolase6-like"/>
</dbReference>
<dbReference type="GO" id="GO:0047631">
    <property type="term" value="F:ADP-ribose diphosphatase activity"/>
    <property type="evidence" value="ECO:0007669"/>
    <property type="project" value="TreeGrafter"/>
</dbReference>
<evidence type="ECO:0000256" key="3">
    <source>
        <dbReference type="ARBA" id="ARBA00004496"/>
    </source>
</evidence>
<dbReference type="Pfam" id="PF18290">
    <property type="entry name" value="Nudix_hydro"/>
    <property type="match status" value="1"/>
</dbReference>
<dbReference type="GeneID" id="20230890"/>
<dbReference type="HOGENOM" id="CLU_054299_4_0_1"/>
<evidence type="ECO:0000256" key="8">
    <source>
        <dbReference type="ARBA" id="ARBA00023242"/>
    </source>
</evidence>
<accession>V4AS28</accession>
<dbReference type="PRINTS" id="PR01356">
    <property type="entry name" value="GFGPROTEIN"/>
</dbReference>
<sequence>SLKSWRDEKRTVAWLHIPITHSRFISLAGNHGFEYHHAEGSMAMMKLWLKTTREDPTPIFGTHQVGVSGVVINEKTEEILVVQDKNRPYTLWKFPGGLSDLGEDIGKTAEREIFEETGIKSEFKSVLSMRQQHNLPGAFGRSDFYIICRMKPLTFEISACVEEIRECKWMHIEDLKREIEVSSLTMRLTDMVEYGLREGWDVVDIGCEEMESIYKGFKFKLYHRPFHKQSGSS</sequence>
<comment type="similarity">
    <text evidence="4">Belongs to the Nudix hydrolase family.</text>
</comment>
<gene>
    <name evidence="12" type="ORF">LOTGIDRAFT_112827</name>
</gene>
<evidence type="ECO:0000256" key="6">
    <source>
        <dbReference type="ARBA" id="ARBA00022801"/>
    </source>
</evidence>
<protein>
    <recommendedName>
        <fullName evidence="10">Nucleoside diphosphate-linked moiety X motif 6</fullName>
    </recommendedName>
</protein>
<feature type="domain" description="Nudix hydrolase" evidence="11">
    <location>
        <begin position="62"/>
        <end position="194"/>
    </location>
</feature>
<keyword evidence="6" id="KW-0378">Hydrolase</keyword>
<dbReference type="Gene3D" id="3.90.79.10">
    <property type="entry name" value="Nucleoside Triphosphate Pyrophosphohydrolase"/>
    <property type="match status" value="1"/>
</dbReference>
<evidence type="ECO:0000256" key="5">
    <source>
        <dbReference type="ARBA" id="ARBA00022490"/>
    </source>
</evidence>
<keyword evidence="7" id="KW-0496">Mitochondrion</keyword>
<dbReference type="OMA" id="WRAEGHI"/>
<evidence type="ECO:0000256" key="7">
    <source>
        <dbReference type="ARBA" id="ARBA00023128"/>
    </source>
</evidence>
<keyword evidence="8" id="KW-0539">Nucleus</keyword>
<dbReference type="CTD" id="20230890"/>
<dbReference type="InterPro" id="IPR040618">
    <property type="entry name" value="Pre-Nudix"/>
</dbReference>
<feature type="non-terminal residue" evidence="12">
    <location>
        <position position="1"/>
    </location>
</feature>
<dbReference type="KEGG" id="lgi:LOTGIDRAFT_112827"/>
<dbReference type="OrthoDB" id="447842at2759"/>
<dbReference type="FunFam" id="3.90.79.10:FF:000027">
    <property type="entry name" value="nucleoside diphosphate-linked moiety X motif 6"/>
    <property type="match status" value="1"/>
</dbReference>
<dbReference type="SUPFAM" id="SSF55811">
    <property type="entry name" value="Nudix"/>
    <property type="match status" value="1"/>
</dbReference>
<comment type="function">
    <text evidence="9">May contribute to the regulation of cell proliferation.</text>
</comment>
<dbReference type="InterPro" id="IPR000086">
    <property type="entry name" value="NUDIX_hydrolase_dom"/>
</dbReference>
<dbReference type="CDD" id="cd04670">
    <property type="entry name" value="NUDIX_ASFGF2_Nudt6"/>
    <property type="match status" value="1"/>
</dbReference>
<dbReference type="PANTHER" id="PTHR13994">
    <property type="entry name" value="NUDIX HYDROLASE RELATED"/>
    <property type="match status" value="1"/>
</dbReference>
<proteinExistence type="inferred from homology"/>
<dbReference type="Pfam" id="PF00293">
    <property type="entry name" value="NUDIX"/>
    <property type="match status" value="1"/>
</dbReference>
<evidence type="ECO:0000256" key="2">
    <source>
        <dbReference type="ARBA" id="ARBA00004173"/>
    </source>
</evidence>